<dbReference type="FunFam" id="3.40.50.300:FF:000016">
    <property type="entry name" value="Oligopeptide ABC transporter ATP-binding component"/>
    <property type="match status" value="1"/>
</dbReference>
<evidence type="ECO:0000256" key="2">
    <source>
        <dbReference type="ARBA" id="ARBA00022448"/>
    </source>
</evidence>
<dbReference type="GO" id="GO:0055085">
    <property type="term" value="P:transmembrane transport"/>
    <property type="evidence" value="ECO:0007669"/>
    <property type="project" value="UniProtKB-ARBA"/>
</dbReference>
<dbReference type="OrthoDB" id="9784450at2"/>
<evidence type="ECO:0000259" key="5">
    <source>
        <dbReference type="PROSITE" id="PS50893"/>
    </source>
</evidence>
<evidence type="ECO:0000256" key="4">
    <source>
        <dbReference type="ARBA" id="ARBA00022840"/>
    </source>
</evidence>
<dbReference type="SMART" id="SM00382">
    <property type="entry name" value="AAA"/>
    <property type="match status" value="1"/>
</dbReference>
<dbReference type="CDD" id="cd03257">
    <property type="entry name" value="ABC_NikE_OppD_transporters"/>
    <property type="match status" value="1"/>
</dbReference>
<dbReference type="InterPro" id="IPR050319">
    <property type="entry name" value="ABC_transp_ATP-bind"/>
</dbReference>
<dbReference type="Pfam" id="PF08352">
    <property type="entry name" value="oligo_HPY"/>
    <property type="match status" value="1"/>
</dbReference>
<evidence type="ECO:0000256" key="3">
    <source>
        <dbReference type="ARBA" id="ARBA00022741"/>
    </source>
</evidence>
<sequence length="339" mass="36456">MPEPLLDITGLTRTFGGGRSLLGIPKPGVHAVQRVDLQVARGETLGIVGESGCGKSTLARMLVGLDTPSGGEIRFAGEDLQAMRRLDRHALSRRIQYVFQDPLSSLNPRMRIRDILAAPLKHLRGLSGRALDARIAELLEVVNLRPEFVSRYPHEFSGGQAQRIGIARALAAEPDVLVLDEPVSALDVSVQAQVLKLLRRLKAEFDLTYLFISHDLSVVETISQRIAVMYFGRVVEEAPARRLFSQPAHPYTRLLLSSAPVPGGPPITAESTAAELPDPLDPPPGCAFAPRCPKARDACRQAPPPLEALSGGGHRAACLYPERGAWQASASTTATPGAS</sequence>
<dbReference type="NCBIfam" id="TIGR01727">
    <property type="entry name" value="oligo_HPY"/>
    <property type="match status" value="1"/>
</dbReference>
<dbReference type="Proteomes" id="UP000199107">
    <property type="component" value="Unassembled WGS sequence"/>
</dbReference>
<dbReference type="PROSITE" id="PS50893">
    <property type="entry name" value="ABC_TRANSPORTER_2"/>
    <property type="match status" value="1"/>
</dbReference>
<name>A0A1G9FH06_9GAMM</name>
<accession>A0A1G9FH06</accession>
<proteinExistence type="inferred from homology"/>
<dbReference type="SUPFAM" id="SSF52540">
    <property type="entry name" value="P-loop containing nucleoside triphosphate hydrolases"/>
    <property type="match status" value="1"/>
</dbReference>
<dbReference type="PROSITE" id="PS00211">
    <property type="entry name" value="ABC_TRANSPORTER_1"/>
    <property type="match status" value="1"/>
</dbReference>
<evidence type="ECO:0000256" key="1">
    <source>
        <dbReference type="ARBA" id="ARBA00005417"/>
    </source>
</evidence>
<gene>
    <name evidence="6" type="ORF">SAMN05192555_101407</name>
</gene>
<keyword evidence="2" id="KW-0813">Transport</keyword>
<dbReference type="PANTHER" id="PTHR43776">
    <property type="entry name" value="TRANSPORT ATP-BINDING PROTEIN"/>
    <property type="match status" value="1"/>
</dbReference>
<evidence type="ECO:0000313" key="7">
    <source>
        <dbReference type="Proteomes" id="UP000199107"/>
    </source>
</evidence>
<protein>
    <submittedName>
        <fullName evidence="6">Peptide/nickel transport system ATP-binding protein</fullName>
    </submittedName>
</protein>
<organism evidence="6 7">
    <name type="scientific">Franzmannia pantelleriensis</name>
    <dbReference type="NCBI Taxonomy" id="48727"/>
    <lineage>
        <taxon>Bacteria</taxon>
        <taxon>Pseudomonadati</taxon>
        <taxon>Pseudomonadota</taxon>
        <taxon>Gammaproteobacteria</taxon>
        <taxon>Oceanospirillales</taxon>
        <taxon>Halomonadaceae</taxon>
        <taxon>Franzmannia</taxon>
    </lineage>
</organism>
<dbReference type="InterPro" id="IPR013563">
    <property type="entry name" value="Oligopep_ABC_C"/>
</dbReference>
<dbReference type="STRING" id="48727.SAMN05192555_101407"/>
<reference evidence="7" key="1">
    <citation type="submission" date="2016-10" db="EMBL/GenBank/DDBJ databases">
        <authorList>
            <person name="Varghese N."/>
            <person name="Submissions S."/>
        </authorList>
    </citation>
    <scope>NUCLEOTIDE SEQUENCE [LARGE SCALE GENOMIC DNA]</scope>
    <source>
        <strain evidence="7">AAP</strain>
    </source>
</reference>
<dbReference type="GO" id="GO:0015833">
    <property type="term" value="P:peptide transport"/>
    <property type="evidence" value="ECO:0007669"/>
    <property type="project" value="InterPro"/>
</dbReference>
<dbReference type="AlphaFoldDB" id="A0A1G9FH06"/>
<dbReference type="InterPro" id="IPR003593">
    <property type="entry name" value="AAA+_ATPase"/>
</dbReference>
<dbReference type="PANTHER" id="PTHR43776:SF7">
    <property type="entry name" value="D,D-DIPEPTIDE TRANSPORT ATP-BINDING PROTEIN DDPF-RELATED"/>
    <property type="match status" value="1"/>
</dbReference>
<dbReference type="EMBL" id="FNGH01000001">
    <property type="protein sequence ID" value="SDK87680.1"/>
    <property type="molecule type" value="Genomic_DNA"/>
</dbReference>
<dbReference type="InterPro" id="IPR027417">
    <property type="entry name" value="P-loop_NTPase"/>
</dbReference>
<keyword evidence="7" id="KW-1185">Reference proteome</keyword>
<dbReference type="Gene3D" id="3.40.50.300">
    <property type="entry name" value="P-loop containing nucleotide triphosphate hydrolases"/>
    <property type="match status" value="1"/>
</dbReference>
<keyword evidence="3" id="KW-0547">Nucleotide-binding</keyword>
<evidence type="ECO:0000313" key="6">
    <source>
        <dbReference type="EMBL" id="SDK87680.1"/>
    </source>
</evidence>
<dbReference type="Pfam" id="PF00005">
    <property type="entry name" value="ABC_tran"/>
    <property type="match status" value="1"/>
</dbReference>
<keyword evidence="4 6" id="KW-0067">ATP-binding</keyword>
<dbReference type="InterPro" id="IPR017871">
    <property type="entry name" value="ABC_transporter-like_CS"/>
</dbReference>
<dbReference type="GO" id="GO:0005524">
    <property type="term" value="F:ATP binding"/>
    <property type="evidence" value="ECO:0007669"/>
    <property type="project" value="UniProtKB-KW"/>
</dbReference>
<comment type="similarity">
    <text evidence="1">Belongs to the ABC transporter superfamily.</text>
</comment>
<dbReference type="GO" id="GO:0016887">
    <property type="term" value="F:ATP hydrolysis activity"/>
    <property type="evidence" value="ECO:0007669"/>
    <property type="project" value="InterPro"/>
</dbReference>
<feature type="domain" description="ABC transporter" evidence="5">
    <location>
        <begin position="6"/>
        <end position="256"/>
    </location>
</feature>
<dbReference type="RefSeq" id="WP_089656837.1">
    <property type="nucleotide sequence ID" value="NZ_FNGH01000001.1"/>
</dbReference>
<dbReference type="InterPro" id="IPR003439">
    <property type="entry name" value="ABC_transporter-like_ATP-bd"/>
</dbReference>